<keyword evidence="1" id="KW-0460">Magnesium</keyword>
<protein>
    <submittedName>
        <fullName evidence="3">ADP-ribosylglycohydrolase</fullName>
    </submittedName>
</protein>
<evidence type="ECO:0000256" key="1">
    <source>
        <dbReference type="PIRSR" id="PIRSR605502-1"/>
    </source>
</evidence>
<dbReference type="GO" id="GO:0046872">
    <property type="term" value="F:metal ion binding"/>
    <property type="evidence" value="ECO:0007669"/>
    <property type="project" value="UniProtKB-KW"/>
</dbReference>
<accession>A0A6A6A9K8</accession>
<evidence type="ECO:0000313" key="4">
    <source>
        <dbReference type="Proteomes" id="UP000799771"/>
    </source>
</evidence>
<organism evidence="3 4">
    <name type="scientific">Dothidotthia symphoricarpi CBS 119687</name>
    <dbReference type="NCBI Taxonomy" id="1392245"/>
    <lineage>
        <taxon>Eukaryota</taxon>
        <taxon>Fungi</taxon>
        <taxon>Dikarya</taxon>
        <taxon>Ascomycota</taxon>
        <taxon>Pezizomycotina</taxon>
        <taxon>Dothideomycetes</taxon>
        <taxon>Pleosporomycetidae</taxon>
        <taxon>Pleosporales</taxon>
        <taxon>Dothidotthiaceae</taxon>
        <taxon>Dothidotthia</taxon>
    </lineage>
</organism>
<dbReference type="InterPro" id="IPR036705">
    <property type="entry name" value="Ribosyl_crysJ1_sf"/>
</dbReference>
<dbReference type="PANTHER" id="PTHR16222">
    <property type="entry name" value="ADP-RIBOSYLGLYCOHYDROLASE"/>
    <property type="match status" value="1"/>
</dbReference>
<evidence type="ECO:0000313" key="3">
    <source>
        <dbReference type="EMBL" id="KAF2127528.1"/>
    </source>
</evidence>
<dbReference type="SUPFAM" id="SSF101478">
    <property type="entry name" value="ADP-ribosylglycohydrolase"/>
    <property type="match status" value="1"/>
</dbReference>
<keyword evidence="1" id="KW-0479">Metal-binding</keyword>
<feature type="binding site" evidence="1">
    <location>
        <position position="298"/>
    </location>
    <ligand>
        <name>Mg(2+)</name>
        <dbReference type="ChEBI" id="CHEBI:18420"/>
        <label>1</label>
    </ligand>
</feature>
<feature type="region of interest" description="Disordered" evidence="2">
    <location>
        <begin position="349"/>
        <end position="408"/>
    </location>
</feature>
<dbReference type="InterPro" id="IPR005502">
    <property type="entry name" value="Ribosyl_crysJ1"/>
</dbReference>
<sequence>MPSQPPFPPDSLLSKLHGCIFGSALGDTLGLYTEFLSQAQSTAIYPSGRFRLVPPTTPYHLDAHRLRWPEPFARRLHIWVSQGLLALNRPAMGIGALVGSVVGAATFLADPVGTATRAWIASGRKAAPNGSLMRTHPVGVMGVLWSEAETWRLSVSLGRVTHVDPRCVVACCVSVGLVRGLLRGEVVTEGHVDGVVERAFEWVGGQPGLVNPGGNAEQRLDYGEFSRHAYAPSLEALRLDSPREIGYVYKCLGAAVLLLRLAMRGVASAESGASTESGVSVLFETLITSLILQGGDADTNAAAAGALLGAYLGYSNLPLHWVDGLQHREWLMAKSVRFAVAVGAVEGGTLEEESDEGESGAGGLMTERELGERRRVLREEGRRRVRERRKEIERGSVMERNQKPEDGR</sequence>
<feature type="compositionally biased region" description="Acidic residues" evidence="2">
    <location>
        <begin position="349"/>
        <end position="358"/>
    </location>
</feature>
<name>A0A6A6A9K8_9PLEO</name>
<gene>
    <name evidence="3" type="ORF">P153DRAFT_424176</name>
</gene>
<keyword evidence="4" id="KW-1185">Reference proteome</keyword>
<dbReference type="GO" id="GO:0016787">
    <property type="term" value="F:hydrolase activity"/>
    <property type="evidence" value="ECO:0007669"/>
    <property type="project" value="UniProtKB-KW"/>
</dbReference>
<dbReference type="EMBL" id="ML977510">
    <property type="protein sequence ID" value="KAF2127528.1"/>
    <property type="molecule type" value="Genomic_DNA"/>
</dbReference>
<reference evidence="3" key="1">
    <citation type="journal article" date="2020" name="Stud. Mycol.">
        <title>101 Dothideomycetes genomes: a test case for predicting lifestyles and emergence of pathogens.</title>
        <authorList>
            <person name="Haridas S."/>
            <person name="Albert R."/>
            <person name="Binder M."/>
            <person name="Bloem J."/>
            <person name="Labutti K."/>
            <person name="Salamov A."/>
            <person name="Andreopoulos B."/>
            <person name="Baker S."/>
            <person name="Barry K."/>
            <person name="Bills G."/>
            <person name="Bluhm B."/>
            <person name="Cannon C."/>
            <person name="Castanera R."/>
            <person name="Culley D."/>
            <person name="Daum C."/>
            <person name="Ezra D."/>
            <person name="Gonzalez J."/>
            <person name="Henrissat B."/>
            <person name="Kuo A."/>
            <person name="Liang C."/>
            <person name="Lipzen A."/>
            <person name="Lutzoni F."/>
            <person name="Magnuson J."/>
            <person name="Mondo S."/>
            <person name="Nolan M."/>
            <person name="Ohm R."/>
            <person name="Pangilinan J."/>
            <person name="Park H.-J."/>
            <person name="Ramirez L."/>
            <person name="Alfaro M."/>
            <person name="Sun H."/>
            <person name="Tritt A."/>
            <person name="Yoshinaga Y."/>
            <person name="Zwiers L.-H."/>
            <person name="Turgeon B."/>
            <person name="Goodwin S."/>
            <person name="Spatafora J."/>
            <person name="Crous P."/>
            <person name="Grigoriev I."/>
        </authorList>
    </citation>
    <scope>NUCLEOTIDE SEQUENCE</scope>
    <source>
        <strain evidence="3">CBS 119687</strain>
    </source>
</reference>
<dbReference type="RefSeq" id="XP_033521917.1">
    <property type="nucleotide sequence ID" value="XM_033672477.1"/>
</dbReference>
<feature type="binding site" evidence="1">
    <location>
        <position position="296"/>
    </location>
    <ligand>
        <name>Mg(2+)</name>
        <dbReference type="ChEBI" id="CHEBI:18420"/>
        <label>1</label>
    </ligand>
</feature>
<feature type="compositionally biased region" description="Basic and acidic residues" evidence="2">
    <location>
        <begin position="366"/>
        <end position="408"/>
    </location>
</feature>
<dbReference type="GeneID" id="54412909"/>
<dbReference type="PANTHER" id="PTHR16222:SF28">
    <property type="entry name" value="ADP-RIBOSYLGLYCOHYDROLASE"/>
    <property type="match status" value="1"/>
</dbReference>
<dbReference type="Gene3D" id="1.10.4080.10">
    <property type="entry name" value="ADP-ribosylation/Crystallin J1"/>
    <property type="match status" value="1"/>
</dbReference>
<dbReference type="AlphaFoldDB" id="A0A6A6A9K8"/>
<keyword evidence="3" id="KW-0378">Hydrolase</keyword>
<proteinExistence type="predicted"/>
<dbReference type="OrthoDB" id="2021138at2759"/>
<dbReference type="Proteomes" id="UP000799771">
    <property type="component" value="Unassembled WGS sequence"/>
</dbReference>
<dbReference type="InterPro" id="IPR050792">
    <property type="entry name" value="ADP-ribosylglycohydrolase"/>
</dbReference>
<feature type="binding site" evidence="1">
    <location>
        <position position="299"/>
    </location>
    <ligand>
        <name>Mg(2+)</name>
        <dbReference type="ChEBI" id="CHEBI:18420"/>
        <label>1</label>
    </ligand>
</feature>
<comment type="cofactor">
    <cofactor evidence="1">
        <name>Mg(2+)</name>
        <dbReference type="ChEBI" id="CHEBI:18420"/>
    </cofactor>
    <text evidence="1">Binds 2 magnesium ions per subunit.</text>
</comment>
<evidence type="ECO:0000256" key="2">
    <source>
        <dbReference type="SAM" id="MobiDB-lite"/>
    </source>
</evidence>
<dbReference type="Pfam" id="PF03747">
    <property type="entry name" value="ADP_ribosyl_GH"/>
    <property type="match status" value="1"/>
</dbReference>